<dbReference type="PROSITE" id="PS50005">
    <property type="entry name" value="TPR"/>
    <property type="match status" value="3"/>
</dbReference>
<name>A0A8H5LMT8_9AGAR</name>
<dbReference type="OrthoDB" id="10006270at2759"/>
<dbReference type="EMBL" id="JAACJM010000036">
    <property type="protein sequence ID" value="KAF5362961.1"/>
    <property type="molecule type" value="Genomic_DNA"/>
</dbReference>
<keyword evidence="4" id="KW-0833">Ubl conjugation pathway</keyword>
<accession>A0A8H5LMT8</accession>
<dbReference type="GO" id="GO:0005737">
    <property type="term" value="C:cytoplasm"/>
    <property type="evidence" value="ECO:0007669"/>
    <property type="project" value="TreeGrafter"/>
</dbReference>
<dbReference type="InterPro" id="IPR011990">
    <property type="entry name" value="TPR-like_helical_dom_sf"/>
</dbReference>
<feature type="region of interest" description="Disordered" evidence="8">
    <location>
        <begin position="49"/>
        <end position="92"/>
    </location>
</feature>
<evidence type="ECO:0000313" key="10">
    <source>
        <dbReference type="Proteomes" id="UP000559256"/>
    </source>
</evidence>
<dbReference type="Proteomes" id="UP000559256">
    <property type="component" value="Unassembled WGS sequence"/>
</dbReference>
<keyword evidence="6" id="KW-0131">Cell cycle</keyword>
<dbReference type="GO" id="GO:0051301">
    <property type="term" value="P:cell division"/>
    <property type="evidence" value="ECO:0007669"/>
    <property type="project" value="UniProtKB-KW"/>
</dbReference>
<feature type="repeat" description="TPR" evidence="7">
    <location>
        <begin position="454"/>
        <end position="487"/>
    </location>
</feature>
<keyword evidence="2" id="KW-0677">Repeat</keyword>
<protein>
    <recommendedName>
        <fullName evidence="11">TPR-like protein</fullName>
    </recommendedName>
</protein>
<dbReference type="SMART" id="SM00028">
    <property type="entry name" value="TPR"/>
    <property type="match status" value="6"/>
</dbReference>
<dbReference type="InterPro" id="IPR019734">
    <property type="entry name" value="TPR_rpt"/>
</dbReference>
<evidence type="ECO:0000256" key="2">
    <source>
        <dbReference type="ARBA" id="ARBA00022737"/>
    </source>
</evidence>
<evidence type="ECO:0008006" key="11">
    <source>
        <dbReference type="Google" id="ProtNLM"/>
    </source>
</evidence>
<feature type="repeat" description="TPR" evidence="7">
    <location>
        <begin position="631"/>
        <end position="664"/>
    </location>
</feature>
<keyword evidence="5 7" id="KW-0802">TPR repeat</keyword>
<feature type="repeat" description="TPR" evidence="7">
    <location>
        <begin position="597"/>
        <end position="630"/>
    </location>
</feature>
<organism evidence="9 10">
    <name type="scientific">Tetrapyrgos nigripes</name>
    <dbReference type="NCBI Taxonomy" id="182062"/>
    <lineage>
        <taxon>Eukaryota</taxon>
        <taxon>Fungi</taxon>
        <taxon>Dikarya</taxon>
        <taxon>Basidiomycota</taxon>
        <taxon>Agaricomycotina</taxon>
        <taxon>Agaricomycetes</taxon>
        <taxon>Agaricomycetidae</taxon>
        <taxon>Agaricales</taxon>
        <taxon>Marasmiineae</taxon>
        <taxon>Marasmiaceae</taxon>
        <taxon>Tetrapyrgos</taxon>
    </lineage>
</organism>
<evidence type="ECO:0000256" key="4">
    <source>
        <dbReference type="ARBA" id="ARBA00022786"/>
    </source>
</evidence>
<dbReference type="PROSITE" id="PS50293">
    <property type="entry name" value="TPR_REGION"/>
    <property type="match status" value="1"/>
</dbReference>
<dbReference type="Pfam" id="PF12895">
    <property type="entry name" value="ANAPC3"/>
    <property type="match status" value="1"/>
</dbReference>
<evidence type="ECO:0000313" key="9">
    <source>
        <dbReference type="EMBL" id="KAF5362961.1"/>
    </source>
</evidence>
<dbReference type="PANTHER" id="PTHR12558:SF9">
    <property type="entry name" value="CELL DIVISION CYCLE PROTEIN 16 HOMOLOG"/>
    <property type="match status" value="1"/>
</dbReference>
<proteinExistence type="predicted"/>
<evidence type="ECO:0000256" key="7">
    <source>
        <dbReference type="PROSITE-ProRule" id="PRU00339"/>
    </source>
</evidence>
<dbReference type="Pfam" id="PF13424">
    <property type="entry name" value="TPR_12"/>
    <property type="match status" value="1"/>
</dbReference>
<evidence type="ECO:0000256" key="1">
    <source>
        <dbReference type="ARBA" id="ARBA00022618"/>
    </source>
</evidence>
<sequence length="736" mass="82837">MASTGSPSTRHRASIGSSFSFTPQHLVDSYLDANSSTYSIALDPNRSILHASPLRSSPRPRKPKESISRQPHPLANDTTGIFQDSEDDADDEEGYEWGMVDRMRLWRHDAMMQHLYETAAFWGDKILSWTNDPNDAFWLAQTYFMQNQYGRAERLLTRPFPLSVPKYPSTPPLAGNEDASFMSAGKGKGREQDPVMPPIPIPRLPLRPNSMVDLPNETHEGVSRLVDMSVACRYLAAQCLVRQGKWTAATEMLGEANPFRDSGRSGPAIPNIDGGIKIEASMCHLRGVLMLKLQRGDQAKQCFMEALALDVKCYSAFEYLIGGEMMAPDEEWEFVQGLAYSSQMPQDAVFVQLMYTSRLRKYNHAEEQAITRQRLVTGYGLGDNPDVLYSFADALYSNFRWSDCFVITSRILDLVSVHQQALPLHIACMYHLKHLHSKLFILAHDLVEKEPDNSVSWYAVGVWYLTGGKYSEARQYFSKTNLMDPRFSPAWIAFAHTFSKEGEHDHAVTAYSTCARMFPGSHLPLLYVGMEQIILSNYSQADEALTAAYSMCVGDPLLINERGVMAYNHGRYQEAADLFQTALDLAEITQTSQSSWITTYVNLGTCYRKLKLYDKAREAYKKVIGLDPRHSAALGFLGLVHHLMSDYDNAIVKYHESLSIDPLNPYVMELLNTALESVASAGLHKKHKDRFKREVGRLREKYVKARPEEADLFDQFVEVPASDGLGDAGGKMETDS</sequence>
<keyword evidence="3" id="KW-0498">Mitosis</keyword>
<dbReference type="SUPFAM" id="SSF48452">
    <property type="entry name" value="TPR-like"/>
    <property type="match status" value="2"/>
</dbReference>
<gene>
    <name evidence="9" type="ORF">D9758_007117</name>
</gene>
<dbReference type="Gene3D" id="1.25.40.10">
    <property type="entry name" value="Tetratricopeptide repeat domain"/>
    <property type="match status" value="2"/>
</dbReference>
<keyword evidence="10" id="KW-1185">Reference proteome</keyword>
<dbReference type="GO" id="GO:0005680">
    <property type="term" value="C:anaphase-promoting complex"/>
    <property type="evidence" value="ECO:0007669"/>
    <property type="project" value="TreeGrafter"/>
</dbReference>
<evidence type="ECO:0000256" key="5">
    <source>
        <dbReference type="ARBA" id="ARBA00022803"/>
    </source>
</evidence>
<dbReference type="GO" id="GO:0045842">
    <property type="term" value="P:positive regulation of mitotic metaphase/anaphase transition"/>
    <property type="evidence" value="ECO:0007669"/>
    <property type="project" value="TreeGrafter"/>
</dbReference>
<dbReference type="AlphaFoldDB" id="A0A8H5LMT8"/>
<keyword evidence="1" id="KW-0132">Cell division</keyword>
<dbReference type="GO" id="GO:0031145">
    <property type="term" value="P:anaphase-promoting complex-dependent catabolic process"/>
    <property type="evidence" value="ECO:0007669"/>
    <property type="project" value="TreeGrafter"/>
</dbReference>
<evidence type="ECO:0000256" key="3">
    <source>
        <dbReference type="ARBA" id="ARBA00022776"/>
    </source>
</evidence>
<dbReference type="PANTHER" id="PTHR12558">
    <property type="entry name" value="CELL DIVISION CYCLE 16,23,27"/>
    <property type="match status" value="1"/>
</dbReference>
<reference evidence="9 10" key="1">
    <citation type="journal article" date="2020" name="ISME J.">
        <title>Uncovering the hidden diversity of litter-decomposition mechanisms in mushroom-forming fungi.</title>
        <authorList>
            <person name="Floudas D."/>
            <person name="Bentzer J."/>
            <person name="Ahren D."/>
            <person name="Johansson T."/>
            <person name="Persson P."/>
            <person name="Tunlid A."/>
        </authorList>
    </citation>
    <scope>NUCLEOTIDE SEQUENCE [LARGE SCALE GENOMIC DNA]</scope>
    <source>
        <strain evidence="9 10">CBS 291.85</strain>
    </source>
</reference>
<evidence type="ECO:0000256" key="8">
    <source>
        <dbReference type="SAM" id="MobiDB-lite"/>
    </source>
</evidence>
<comment type="caution">
    <text evidence="9">The sequence shown here is derived from an EMBL/GenBank/DDBJ whole genome shotgun (WGS) entry which is preliminary data.</text>
</comment>
<dbReference type="GO" id="GO:0016567">
    <property type="term" value="P:protein ubiquitination"/>
    <property type="evidence" value="ECO:0007669"/>
    <property type="project" value="TreeGrafter"/>
</dbReference>
<evidence type="ECO:0000256" key="6">
    <source>
        <dbReference type="ARBA" id="ARBA00023306"/>
    </source>
</evidence>